<dbReference type="Gene3D" id="3.40.50.300">
    <property type="entry name" value="P-loop containing nucleotide triphosphate hydrolases"/>
    <property type="match status" value="1"/>
</dbReference>
<comment type="similarity">
    <text evidence="1">Belongs to the GSP E family.</text>
</comment>
<dbReference type="AlphaFoldDB" id="A0A955I4N3"/>
<evidence type="ECO:0000313" key="6">
    <source>
        <dbReference type="Proteomes" id="UP000760819"/>
    </source>
</evidence>
<keyword evidence="2" id="KW-0547">Nucleotide-binding</keyword>
<sequence length="187" mass="20915">IIMVGEIRDEETANMAIHSSMTGHLVLSTLHTNDAPGAIPRFIDMGIEPFLLASTLKLAIAQRLVRRLCNDCKQTQEVDKAAEKLIEKQMTELGVATDEIDKWKKITLHKPVGCARCGNSGYKGRVGIYEMIQVDDKVRELIVDNVPGHELRKAMIEQGFLPMFINGLRLINDGMTTLEEVMRVAQE</sequence>
<dbReference type="GO" id="GO:0005524">
    <property type="term" value="F:ATP binding"/>
    <property type="evidence" value="ECO:0007669"/>
    <property type="project" value="UniProtKB-KW"/>
</dbReference>
<dbReference type="PANTHER" id="PTHR30258:SF1">
    <property type="entry name" value="PROTEIN TRANSPORT PROTEIN HOFB HOMOLOG"/>
    <property type="match status" value="1"/>
</dbReference>
<dbReference type="InterPro" id="IPR027417">
    <property type="entry name" value="P-loop_NTPase"/>
</dbReference>
<evidence type="ECO:0000256" key="3">
    <source>
        <dbReference type="ARBA" id="ARBA00022840"/>
    </source>
</evidence>
<dbReference type="EMBL" id="JAGQLI010000013">
    <property type="protein sequence ID" value="MCA9378825.1"/>
    <property type="molecule type" value="Genomic_DNA"/>
</dbReference>
<evidence type="ECO:0000313" key="5">
    <source>
        <dbReference type="EMBL" id="MCA9378825.1"/>
    </source>
</evidence>
<name>A0A955I4N3_9BACT</name>
<comment type="caution">
    <text evidence="5">The sequence shown here is derived from an EMBL/GenBank/DDBJ whole genome shotgun (WGS) entry which is preliminary data.</text>
</comment>
<evidence type="ECO:0000256" key="1">
    <source>
        <dbReference type="ARBA" id="ARBA00006611"/>
    </source>
</evidence>
<protein>
    <submittedName>
        <fullName evidence="5">Flp pilus assembly complex ATPase component TadA</fullName>
    </submittedName>
</protein>
<organism evidence="5 6">
    <name type="scientific">Candidatus Dojkabacteria bacterium</name>
    <dbReference type="NCBI Taxonomy" id="2099670"/>
    <lineage>
        <taxon>Bacteria</taxon>
        <taxon>Candidatus Dojkabacteria</taxon>
    </lineage>
</organism>
<dbReference type="Pfam" id="PF00437">
    <property type="entry name" value="T2SSE"/>
    <property type="match status" value="1"/>
</dbReference>
<evidence type="ECO:0000256" key="2">
    <source>
        <dbReference type="ARBA" id="ARBA00022741"/>
    </source>
</evidence>
<feature type="non-terminal residue" evidence="5">
    <location>
        <position position="1"/>
    </location>
</feature>
<feature type="domain" description="Bacterial type II secretion system protein E" evidence="4">
    <location>
        <begin position="1"/>
        <end position="183"/>
    </location>
</feature>
<reference evidence="5" key="1">
    <citation type="submission" date="2020-04" db="EMBL/GenBank/DDBJ databases">
        <authorList>
            <person name="Zhang T."/>
        </authorList>
    </citation>
    <scope>NUCLEOTIDE SEQUENCE</scope>
    <source>
        <strain evidence="5">HKST-UBA12</strain>
    </source>
</reference>
<evidence type="ECO:0000259" key="4">
    <source>
        <dbReference type="Pfam" id="PF00437"/>
    </source>
</evidence>
<accession>A0A955I4N3</accession>
<dbReference type="GO" id="GO:0016887">
    <property type="term" value="F:ATP hydrolysis activity"/>
    <property type="evidence" value="ECO:0007669"/>
    <property type="project" value="TreeGrafter"/>
</dbReference>
<gene>
    <name evidence="5" type="primary">tadA</name>
    <name evidence="5" type="ORF">KC640_00195</name>
</gene>
<proteinExistence type="inferred from homology"/>
<keyword evidence="3" id="KW-0067">ATP-binding</keyword>
<reference evidence="5" key="2">
    <citation type="journal article" date="2021" name="Microbiome">
        <title>Successional dynamics and alternative stable states in a saline activated sludge microbial community over 9 years.</title>
        <authorList>
            <person name="Wang Y."/>
            <person name="Ye J."/>
            <person name="Ju F."/>
            <person name="Liu L."/>
            <person name="Boyd J.A."/>
            <person name="Deng Y."/>
            <person name="Parks D.H."/>
            <person name="Jiang X."/>
            <person name="Yin X."/>
            <person name="Woodcroft B.J."/>
            <person name="Tyson G.W."/>
            <person name="Hugenholtz P."/>
            <person name="Polz M.F."/>
            <person name="Zhang T."/>
        </authorList>
    </citation>
    <scope>NUCLEOTIDE SEQUENCE</scope>
    <source>
        <strain evidence="5">HKST-UBA12</strain>
    </source>
</reference>
<dbReference type="GO" id="GO:0005886">
    <property type="term" value="C:plasma membrane"/>
    <property type="evidence" value="ECO:0007669"/>
    <property type="project" value="TreeGrafter"/>
</dbReference>
<dbReference type="SUPFAM" id="SSF52540">
    <property type="entry name" value="P-loop containing nucleoside triphosphate hydrolases"/>
    <property type="match status" value="1"/>
</dbReference>
<dbReference type="Proteomes" id="UP000760819">
    <property type="component" value="Unassembled WGS sequence"/>
</dbReference>
<dbReference type="InterPro" id="IPR001482">
    <property type="entry name" value="T2SS/T4SS_dom"/>
</dbReference>
<dbReference type="PANTHER" id="PTHR30258">
    <property type="entry name" value="TYPE II SECRETION SYSTEM PROTEIN GSPE-RELATED"/>
    <property type="match status" value="1"/>
</dbReference>